<proteinExistence type="inferred from homology"/>
<evidence type="ECO:0000313" key="8">
    <source>
        <dbReference type="Proteomes" id="UP000009886"/>
    </source>
</evidence>
<keyword evidence="4" id="KW-0560">Oxidoreductase</keyword>
<comment type="caution">
    <text evidence="7">The sequence shown here is derived from an EMBL/GenBank/DDBJ whole genome shotgun (WGS) entry which is preliminary data.</text>
</comment>
<dbReference type="Proteomes" id="UP000009886">
    <property type="component" value="Unassembled WGS sequence"/>
</dbReference>
<name>K9F930_PEND1</name>
<dbReference type="InterPro" id="IPR006094">
    <property type="entry name" value="Oxid_FAD_bind_N"/>
</dbReference>
<evidence type="ECO:0000256" key="3">
    <source>
        <dbReference type="ARBA" id="ARBA00022827"/>
    </source>
</evidence>
<reference evidence="8" key="1">
    <citation type="journal article" date="2012" name="BMC Genomics">
        <title>Genome sequence of the necrotrophic fungus Penicillium digitatum, the main postharvest pathogen of citrus.</title>
        <authorList>
            <person name="Marcet-Houben M."/>
            <person name="Ballester A.-R."/>
            <person name="de la Fuente B."/>
            <person name="Harries E."/>
            <person name="Marcos J.F."/>
            <person name="Gonzalez-Candelas L."/>
            <person name="Gabaldon T."/>
        </authorList>
    </citation>
    <scope>NUCLEOTIDE SEQUENCE [LARGE SCALE GENOMIC DNA]</scope>
    <source>
        <strain evidence="8">Pd1 / CECT 20795</strain>
    </source>
</reference>
<dbReference type="InterPro" id="IPR016169">
    <property type="entry name" value="FAD-bd_PCMH_sub2"/>
</dbReference>
<dbReference type="InterPro" id="IPR050416">
    <property type="entry name" value="FAD-linked_Oxidoreductase"/>
</dbReference>
<evidence type="ECO:0000259" key="6">
    <source>
        <dbReference type="PROSITE" id="PS51387"/>
    </source>
</evidence>
<sequence length="536" mass="58099">MLVELASRSLQTWLAASLLATTSLAQAAPEKPTYGYNRGVAACHQLAAKFPSLVFSSNTSTYANQSALPWSETCLLSPSCVFLPQKAADVAAALPLIKEAHAPFAVISVGHMPVPGASTSEGVLISLNDLSQLEYAEGSNKTIAQIEPGNKWLQVYQWLAQSGRAVNGGRYGQVGVGGLLLGGGIGYFSSKMGWGADSVVQYQVVLANGSIVHANRTSHPELFWALKGGSNNFGIVTRYDMLTMEVGDAFASGTIWQSASTPQWFEALNAYMAPGGGAEDVNAAIMPIVALTPGDGTYEVISLEFYSEPVASPKAFENFTAIDGPTRLHESKVGSWMFLATALDTPAYAAKNRRQLFWAVSFRPDPRAISIANHTVFDQAMVDLKNVTGCTISFSYQPISKAWLQASQALGGGCNWFRSRGWAFYWYFLASPPPLSQDVHLTNKMETAGLISSSWSNAEDDERIYQFSRDAANSIRRQTEPLGLYHPFVFLNDAGKGQDPFPAYGGGKSLRRMRETQARYDPEGFLKNHLAHGFPL</sequence>
<evidence type="ECO:0000256" key="2">
    <source>
        <dbReference type="ARBA" id="ARBA00022630"/>
    </source>
</evidence>
<dbReference type="HOGENOM" id="CLU_018354_1_1_1"/>
<dbReference type="GO" id="GO:0016491">
    <property type="term" value="F:oxidoreductase activity"/>
    <property type="evidence" value="ECO:0007669"/>
    <property type="project" value="UniProtKB-KW"/>
</dbReference>
<feature type="signal peptide" evidence="5">
    <location>
        <begin position="1"/>
        <end position="27"/>
    </location>
</feature>
<dbReference type="SUPFAM" id="SSF56176">
    <property type="entry name" value="FAD-binding/transporter-associated domain-like"/>
    <property type="match status" value="1"/>
</dbReference>
<dbReference type="AlphaFoldDB" id="K9F930"/>
<dbReference type="InterPro" id="IPR016166">
    <property type="entry name" value="FAD-bd_PCMH"/>
</dbReference>
<dbReference type="VEuPathDB" id="FungiDB:PDIP_86850"/>
<dbReference type="Gene3D" id="3.30.465.10">
    <property type="match status" value="1"/>
</dbReference>
<keyword evidence="2" id="KW-0285">Flavoprotein</keyword>
<feature type="domain" description="FAD-binding PCMH-type" evidence="6">
    <location>
        <begin position="74"/>
        <end position="246"/>
    </location>
</feature>
<dbReference type="PROSITE" id="PS51387">
    <property type="entry name" value="FAD_PCMH"/>
    <property type="match status" value="1"/>
</dbReference>
<organism evidence="7 8">
    <name type="scientific">Penicillium digitatum (strain Pd1 / CECT 20795)</name>
    <name type="common">Green mold</name>
    <dbReference type="NCBI Taxonomy" id="1170230"/>
    <lineage>
        <taxon>Eukaryota</taxon>
        <taxon>Fungi</taxon>
        <taxon>Dikarya</taxon>
        <taxon>Ascomycota</taxon>
        <taxon>Pezizomycotina</taxon>
        <taxon>Eurotiomycetes</taxon>
        <taxon>Eurotiomycetidae</taxon>
        <taxon>Eurotiales</taxon>
        <taxon>Aspergillaceae</taxon>
        <taxon>Penicillium</taxon>
    </lineage>
</organism>
<comment type="similarity">
    <text evidence="1">Belongs to the oxygen-dependent FAD-linked oxidoreductase family.</text>
</comment>
<evidence type="ECO:0000256" key="5">
    <source>
        <dbReference type="SAM" id="SignalP"/>
    </source>
</evidence>
<accession>K9F930</accession>
<feature type="chain" id="PRO_5003927792" description="FAD-binding PCMH-type domain-containing protein" evidence="5">
    <location>
        <begin position="28"/>
        <end position="536"/>
    </location>
</feature>
<gene>
    <name evidence="7" type="ORF">PDIP_86850</name>
</gene>
<evidence type="ECO:0000256" key="1">
    <source>
        <dbReference type="ARBA" id="ARBA00005466"/>
    </source>
</evidence>
<evidence type="ECO:0000313" key="7">
    <source>
        <dbReference type="EMBL" id="EKV04597.1"/>
    </source>
</evidence>
<keyword evidence="3" id="KW-0274">FAD</keyword>
<dbReference type="GO" id="GO:0071949">
    <property type="term" value="F:FAD binding"/>
    <property type="evidence" value="ECO:0007669"/>
    <property type="project" value="InterPro"/>
</dbReference>
<keyword evidence="5" id="KW-0732">Signal</keyword>
<dbReference type="PANTHER" id="PTHR42973">
    <property type="entry name" value="BINDING OXIDOREDUCTASE, PUTATIVE (AFU_ORTHOLOGUE AFUA_1G17690)-RELATED"/>
    <property type="match status" value="1"/>
</dbReference>
<dbReference type="PANTHER" id="PTHR42973:SF53">
    <property type="entry name" value="FAD-BINDING PCMH-TYPE DOMAIN-CONTAINING PROTEIN-RELATED"/>
    <property type="match status" value="1"/>
</dbReference>
<dbReference type="EMBL" id="AKCU01000528">
    <property type="protein sequence ID" value="EKV04597.1"/>
    <property type="molecule type" value="Genomic_DNA"/>
</dbReference>
<evidence type="ECO:0000256" key="4">
    <source>
        <dbReference type="ARBA" id="ARBA00023002"/>
    </source>
</evidence>
<protein>
    <recommendedName>
        <fullName evidence="6">FAD-binding PCMH-type domain-containing protein</fullName>
    </recommendedName>
</protein>
<dbReference type="KEGG" id="pdp:PDIP_86850"/>
<dbReference type="InterPro" id="IPR036318">
    <property type="entry name" value="FAD-bd_PCMH-like_sf"/>
</dbReference>
<dbReference type="Pfam" id="PF01565">
    <property type="entry name" value="FAD_binding_4"/>
    <property type="match status" value="1"/>
</dbReference>
<dbReference type="OrthoDB" id="2151789at2759"/>